<feature type="domain" description="CUB" evidence="6">
    <location>
        <begin position="302"/>
        <end position="452"/>
    </location>
</feature>
<dbReference type="InterPro" id="IPR036055">
    <property type="entry name" value="LDL_receptor-like_sf"/>
</dbReference>
<dbReference type="InterPro" id="IPR035914">
    <property type="entry name" value="Sperma_CUB_dom_sf"/>
</dbReference>
<evidence type="ECO:0000313" key="8">
    <source>
        <dbReference type="Proteomes" id="UP000002358"/>
    </source>
</evidence>
<keyword evidence="5" id="KW-0732">Signal</keyword>
<dbReference type="SMART" id="SM00192">
    <property type="entry name" value="LDLa"/>
    <property type="match status" value="2"/>
</dbReference>
<dbReference type="InterPro" id="IPR002172">
    <property type="entry name" value="LDrepeatLR_classA_rpt"/>
</dbReference>
<feature type="region of interest" description="Disordered" evidence="3">
    <location>
        <begin position="210"/>
        <end position="291"/>
    </location>
</feature>
<keyword evidence="1 2" id="KW-1015">Disulfide bond</keyword>
<comment type="caution">
    <text evidence="2">Lacks conserved residue(s) required for the propagation of feature annotation.</text>
</comment>
<feature type="transmembrane region" description="Helical" evidence="4">
    <location>
        <begin position="1046"/>
        <end position="1067"/>
    </location>
</feature>
<dbReference type="Gene3D" id="2.60.120.290">
    <property type="entry name" value="Spermadhesin, CUB domain"/>
    <property type="match status" value="3"/>
</dbReference>
<dbReference type="Gene3D" id="4.10.400.10">
    <property type="entry name" value="Low-density Lipoprotein Receptor"/>
    <property type="match status" value="1"/>
</dbReference>
<dbReference type="AlphaFoldDB" id="A0A7M7J1I4"/>
<dbReference type="FunFam" id="2.60.120.290:FF:000065">
    <property type="entry name" value="Uncharacterized protein, isoform E"/>
    <property type="match status" value="1"/>
</dbReference>
<dbReference type="InParanoid" id="A0A7M7J1I4"/>
<dbReference type="InterPro" id="IPR000859">
    <property type="entry name" value="CUB_dom"/>
</dbReference>
<evidence type="ECO:0000313" key="7">
    <source>
        <dbReference type="EnsemblMetazoa" id="XP_016842459"/>
    </source>
</evidence>
<dbReference type="CDD" id="cd00112">
    <property type="entry name" value="LDLa"/>
    <property type="match status" value="1"/>
</dbReference>
<sequence>MKMARVFGMRGSCWILYSGILVALLTPGLSCRQSEFQCSNGRCIGLNKVCNLVDDCGDKSDEQQQCSPCNRTYYGDVGKTYDLELHRPKEDKVPYICRLTFSAPGGDLGDIVQLTFDSFTLGKFVSFTAAGCPDGSLQISEANRPDVGGHWCGSSRGPAIYYSETSAVSITLRLLRLSKDQTGFNFDFRMAYKMIRRSDAVVRYQNPFVGVTEPTTPASSSRPTTSPSSNFTTASNDSSSSGSGTTSKASKASGKLGKTTPMPTTSRMTPTPRTPPTAQIEPTTRKPSPEQYLGELISGTYCSKTFSDCDKKRCRLQSPNFPGLYPRNLTCYYAIRQHEVPEGKHPLISVRQPRGQLIAVRSKPPTQGEPPPRELRLWNDCDLVKDHVTIYDGYNTMEPVILKFCGGGEPLPEVVSSGKDLLVVFTTSPYGTFLHPSPPHSLHGFQLDVQVKFVDANSSTYVKSKRCEFWLRGNTGGVLTSPRHSLPRNSTCLYHLRGEGSSFPTPTSPRPIPKFPTKADIKWGRQQPVLPQPQFRVWLSILKFHVGAYPSPAADDECSTTLKVWDGEMMPLAAAECNDISCEKDEKAALQGSQLLAGSSKSGKSGKSSVQAASRLASNTTLLARYCKDKVPRSCDHAIFQNSSRPCSLGESFVSTGSSLTIEILVSETTALRPLDFRALFEFVDLYQDGDPYGNAACSRVFYSRNRDSYPDRTFRAPRDIFLYGRGGAKNLSCVYRFEGEHDEVVRLRFNKLLNGNRSCRSVSSSDFNRLLCVGSTGFSLKVMELPWANAPPIQRDCFCSNRSLPMSFKSKSNIVEVHLNVHSMNALDDYNNIFFEASWDFLKATQCLQKRRMRGPSGEIKNRFPLEDEDEKYCERNPWLIEPGPDQYLYVKVPGMKASNRTKCETKNRIVVHTAGELYASVCPRPGPDARHTVVEVFSDGWTVSDRAMMVAAGRDAARSIAVEYIIRQDEEEEEYGVTWLELTRRPSYSSALAGYRLEHDCENRCPELDACINATLWCDGVSHCPTGYDEALGHCSILLRLPPLHLGLGAIAFISIGGLLCIVSWRACRPGHGGRSISQHRLKSISSETAIIDGKEVIC</sequence>
<keyword evidence="4" id="KW-0472">Membrane</keyword>
<dbReference type="Pfam" id="PF25090">
    <property type="entry name" value="DUF7805"/>
    <property type="match status" value="1"/>
</dbReference>
<feature type="chain" id="PRO_5036401516" description="CUB domain-containing protein" evidence="5">
    <location>
        <begin position="31"/>
        <end position="1101"/>
    </location>
</feature>
<keyword evidence="4" id="KW-1133">Transmembrane helix</keyword>
<keyword evidence="8" id="KW-1185">Reference proteome</keyword>
<dbReference type="KEGG" id="nvi:100122993"/>
<dbReference type="PROSITE" id="PS01180">
    <property type="entry name" value="CUB"/>
    <property type="match status" value="2"/>
</dbReference>
<dbReference type="SUPFAM" id="SSF57424">
    <property type="entry name" value="LDL receptor-like module"/>
    <property type="match status" value="1"/>
</dbReference>
<name>A0A7M7J1I4_NASVI</name>
<evidence type="ECO:0000256" key="5">
    <source>
        <dbReference type="SAM" id="SignalP"/>
    </source>
</evidence>
<dbReference type="GO" id="GO:0005886">
    <property type="term" value="C:plasma membrane"/>
    <property type="evidence" value="ECO:0007669"/>
    <property type="project" value="TreeGrafter"/>
</dbReference>
<reference evidence="7" key="1">
    <citation type="submission" date="2021-01" db="UniProtKB">
        <authorList>
            <consortium name="EnsemblMetazoa"/>
        </authorList>
    </citation>
    <scope>IDENTIFICATION</scope>
</reference>
<evidence type="ECO:0000256" key="2">
    <source>
        <dbReference type="PROSITE-ProRule" id="PRU00124"/>
    </source>
</evidence>
<dbReference type="PROSITE" id="PS01209">
    <property type="entry name" value="LDLRA_1"/>
    <property type="match status" value="1"/>
</dbReference>
<dbReference type="SUPFAM" id="SSF49854">
    <property type="entry name" value="Spermadhesin, CUB domain"/>
    <property type="match status" value="2"/>
</dbReference>
<keyword evidence="4" id="KW-0812">Transmembrane</keyword>
<dbReference type="GeneID" id="100122993"/>
<dbReference type="EnsemblMetazoa" id="XM_016986970">
    <property type="protein sequence ID" value="XP_016842459"/>
    <property type="gene ID" value="LOC100122993"/>
</dbReference>
<dbReference type="PANTHER" id="PTHR47537">
    <property type="entry name" value="CUBILIN"/>
    <property type="match status" value="1"/>
</dbReference>
<dbReference type="EnsemblMetazoa" id="XM_031932575">
    <property type="protein sequence ID" value="XP_031788435"/>
    <property type="gene ID" value="LOC100122993"/>
</dbReference>
<feature type="domain" description="CUB" evidence="6">
    <location>
        <begin position="69"/>
        <end position="191"/>
    </location>
</feature>
<evidence type="ECO:0000256" key="4">
    <source>
        <dbReference type="SAM" id="Phobius"/>
    </source>
</evidence>
<evidence type="ECO:0000256" key="3">
    <source>
        <dbReference type="SAM" id="MobiDB-lite"/>
    </source>
</evidence>
<feature type="disulfide bond" evidence="2">
    <location>
        <begin position="31"/>
        <end position="43"/>
    </location>
</feature>
<proteinExistence type="predicted"/>
<dbReference type="PANTHER" id="PTHR47537:SF4">
    <property type="entry name" value="GH12701P"/>
    <property type="match status" value="1"/>
</dbReference>
<dbReference type="FunCoup" id="A0A7M7J1I4">
    <property type="interactions" value="114"/>
</dbReference>
<accession>A0A7M7J1I4</accession>
<dbReference type="RefSeq" id="XP_016842459.1">
    <property type="nucleotide sequence ID" value="XM_016986970.3"/>
</dbReference>
<organism evidence="7 8">
    <name type="scientific">Nasonia vitripennis</name>
    <name type="common">Parasitic wasp</name>
    <dbReference type="NCBI Taxonomy" id="7425"/>
    <lineage>
        <taxon>Eukaryota</taxon>
        <taxon>Metazoa</taxon>
        <taxon>Ecdysozoa</taxon>
        <taxon>Arthropoda</taxon>
        <taxon>Hexapoda</taxon>
        <taxon>Insecta</taxon>
        <taxon>Pterygota</taxon>
        <taxon>Neoptera</taxon>
        <taxon>Endopterygota</taxon>
        <taxon>Hymenoptera</taxon>
        <taxon>Apocrita</taxon>
        <taxon>Proctotrupomorpha</taxon>
        <taxon>Chalcidoidea</taxon>
        <taxon>Pteromalidae</taxon>
        <taxon>Pteromalinae</taxon>
        <taxon>Nasonia</taxon>
    </lineage>
</organism>
<dbReference type="RefSeq" id="XP_031788435.1">
    <property type="nucleotide sequence ID" value="XM_031932575.2"/>
</dbReference>
<dbReference type="PROSITE" id="PS50068">
    <property type="entry name" value="LDLRA_2"/>
    <property type="match status" value="1"/>
</dbReference>
<evidence type="ECO:0000256" key="1">
    <source>
        <dbReference type="ARBA" id="ARBA00023157"/>
    </source>
</evidence>
<dbReference type="OrthoDB" id="10037824at2759"/>
<dbReference type="InterPro" id="IPR023415">
    <property type="entry name" value="LDLR_class-A_CS"/>
</dbReference>
<feature type="disulfide bond" evidence="2">
    <location>
        <begin position="38"/>
        <end position="56"/>
    </location>
</feature>
<dbReference type="Proteomes" id="UP000002358">
    <property type="component" value="Chromosome 5"/>
</dbReference>
<dbReference type="Pfam" id="PF00057">
    <property type="entry name" value="Ldl_recept_a"/>
    <property type="match status" value="1"/>
</dbReference>
<dbReference type="InterPro" id="IPR053207">
    <property type="entry name" value="Non-NMDA_GluR_Accessory"/>
</dbReference>
<dbReference type="SMART" id="SM00042">
    <property type="entry name" value="CUB"/>
    <property type="match status" value="1"/>
</dbReference>
<dbReference type="CDD" id="cd00041">
    <property type="entry name" value="CUB"/>
    <property type="match status" value="1"/>
</dbReference>
<evidence type="ECO:0000259" key="6">
    <source>
        <dbReference type="PROSITE" id="PS01180"/>
    </source>
</evidence>
<protein>
    <recommendedName>
        <fullName evidence="6">CUB domain-containing protein</fullName>
    </recommendedName>
</protein>
<dbReference type="InterPro" id="IPR056707">
    <property type="entry name" value="DUF7805"/>
</dbReference>
<feature type="signal peptide" evidence="5">
    <location>
        <begin position="1"/>
        <end position="30"/>
    </location>
</feature>
<feature type="compositionally biased region" description="Low complexity" evidence="3">
    <location>
        <begin position="212"/>
        <end position="271"/>
    </location>
</feature>